<name>A0A1V9YBW0_ACHHY</name>
<dbReference type="AlphaFoldDB" id="A0A1V9YBW0"/>
<evidence type="ECO:0000313" key="2">
    <source>
        <dbReference type="Proteomes" id="UP000243579"/>
    </source>
</evidence>
<dbReference type="OrthoDB" id="78630at2759"/>
<protein>
    <recommendedName>
        <fullName evidence="3">Tc1-like transposase DDE domain-containing protein</fullName>
    </recommendedName>
</protein>
<dbReference type="Proteomes" id="UP000243579">
    <property type="component" value="Unassembled WGS sequence"/>
</dbReference>
<evidence type="ECO:0000313" key="1">
    <source>
        <dbReference type="EMBL" id="OQR83178.1"/>
    </source>
</evidence>
<sequence>MFNHDNYVNWFQCLLDQIDDMGKTGVIIALDNASYHKGLPDDTFKGTWSKARLVEACELFGIAASISDYKTQI</sequence>
<accession>A0A1V9YBW0</accession>
<evidence type="ECO:0008006" key="3">
    <source>
        <dbReference type="Google" id="ProtNLM"/>
    </source>
</evidence>
<gene>
    <name evidence="1" type="ORF">ACHHYP_15010</name>
</gene>
<dbReference type="EMBL" id="JNBR01002295">
    <property type="protein sequence ID" value="OQR83178.1"/>
    <property type="molecule type" value="Genomic_DNA"/>
</dbReference>
<comment type="caution">
    <text evidence="1">The sequence shown here is derived from an EMBL/GenBank/DDBJ whole genome shotgun (WGS) entry which is preliminary data.</text>
</comment>
<organism evidence="1 2">
    <name type="scientific">Achlya hypogyna</name>
    <name type="common">Oomycete</name>
    <name type="synonym">Protoachlya hypogyna</name>
    <dbReference type="NCBI Taxonomy" id="1202772"/>
    <lineage>
        <taxon>Eukaryota</taxon>
        <taxon>Sar</taxon>
        <taxon>Stramenopiles</taxon>
        <taxon>Oomycota</taxon>
        <taxon>Saprolegniomycetes</taxon>
        <taxon>Saprolegniales</taxon>
        <taxon>Achlyaceae</taxon>
        <taxon>Achlya</taxon>
    </lineage>
</organism>
<keyword evidence="2" id="KW-1185">Reference proteome</keyword>
<reference evidence="1 2" key="1">
    <citation type="journal article" date="2014" name="Genome Biol. Evol.">
        <title>The secreted proteins of Achlya hypogyna and Thraustotheca clavata identify the ancestral oomycete secretome and reveal gene acquisitions by horizontal gene transfer.</title>
        <authorList>
            <person name="Misner I."/>
            <person name="Blouin N."/>
            <person name="Leonard G."/>
            <person name="Richards T.A."/>
            <person name="Lane C.E."/>
        </authorList>
    </citation>
    <scope>NUCLEOTIDE SEQUENCE [LARGE SCALE GENOMIC DNA]</scope>
    <source>
        <strain evidence="1 2">ATCC 48635</strain>
    </source>
</reference>
<proteinExistence type="predicted"/>